<name>A0A7L4YK74_9ACTN</name>
<dbReference type="RefSeq" id="WP_159543430.1">
    <property type="nucleotide sequence ID" value="NZ_CP047156.1"/>
</dbReference>
<reference evidence="5 6" key="1">
    <citation type="journal article" date="2018" name="Int. J. Syst. Evol. Microbiol.">
        <title>Epidermidibacterium keratini gen. nov., sp. nov., a member of the family Sporichthyaceae, isolated from keratin epidermis.</title>
        <authorList>
            <person name="Lee D.G."/>
            <person name="Trujillo M.E."/>
            <person name="Kang S."/>
            <person name="Nam J.J."/>
            <person name="Kim Y.J."/>
        </authorList>
    </citation>
    <scope>NUCLEOTIDE SEQUENCE [LARGE SCALE GENOMIC DNA]</scope>
    <source>
        <strain evidence="5 6">EPI-7</strain>
    </source>
</reference>
<gene>
    <name evidence="4 5" type="primary">mshB</name>
    <name evidence="5" type="ORF">EK0264_04710</name>
</gene>
<dbReference type="GO" id="GO:0008270">
    <property type="term" value="F:zinc ion binding"/>
    <property type="evidence" value="ECO:0007669"/>
    <property type="project" value="UniProtKB-UniRule"/>
</dbReference>
<dbReference type="HAMAP" id="MF_01696">
    <property type="entry name" value="MshB"/>
    <property type="match status" value="1"/>
</dbReference>
<evidence type="ECO:0000256" key="2">
    <source>
        <dbReference type="ARBA" id="ARBA00022801"/>
    </source>
</evidence>
<dbReference type="Proteomes" id="UP000463857">
    <property type="component" value="Chromosome"/>
</dbReference>
<dbReference type="GO" id="GO:0035595">
    <property type="term" value="F:N-acetylglucosaminylinositol deacetylase activity"/>
    <property type="evidence" value="ECO:0007669"/>
    <property type="project" value="UniProtKB-EC"/>
</dbReference>
<dbReference type="PANTHER" id="PTHR12993">
    <property type="entry name" value="N-ACETYLGLUCOSAMINYL-PHOSPHATIDYLINOSITOL DE-N-ACETYLASE-RELATED"/>
    <property type="match status" value="1"/>
</dbReference>
<dbReference type="SUPFAM" id="SSF102588">
    <property type="entry name" value="LmbE-like"/>
    <property type="match status" value="1"/>
</dbReference>
<keyword evidence="6" id="KW-1185">Reference proteome</keyword>
<dbReference type="GO" id="GO:0010125">
    <property type="term" value="P:mycothiol biosynthetic process"/>
    <property type="evidence" value="ECO:0007669"/>
    <property type="project" value="UniProtKB-UniRule"/>
</dbReference>
<comment type="function">
    <text evidence="4">Catalyzes the deacetylation of 1D-myo-inositol 2-acetamido-2-deoxy-alpha-D-glucopyranoside (GlcNAc-Ins) in the mycothiol biosynthesis pathway.</text>
</comment>
<protein>
    <recommendedName>
        <fullName evidence="4">1D-myo-inositol 2-acetamido-2-deoxy-alpha-D-glucopyranoside deacetylase</fullName>
        <shortName evidence="4">GlcNAc-Ins deacetylase</shortName>
        <ecNumber evidence="4">3.5.1.103</ecNumber>
    </recommendedName>
    <alternativeName>
        <fullName evidence="4">N-acetyl-1-D-myo-inositol-2-amino-2-deoxy-alpha-D-glucopyranoside deacetylase</fullName>
    </alternativeName>
</protein>
<dbReference type="EMBL" id="CP047156">
    <property type="protein sequence ID" value="QHB99654.1"/>
    <property type="molecule type" value="Genomic_DNA"/>
</dbReference>
<evidence type="ECO:0000256" key="4">
    <source>
        <dbReference type="HAMAP-Rule" id="MF_01696"/>
    </source>
</evidence>
<keyword evidence="2 4" id="KW-0378">Hydrolase</keyword>
<dbReference type="Pfam" id="PF02585">
    <property type="entry name" value="PIG-L"/>
    <property type="match status" value="1"/>
</dbReference>
<accession>A0A7L4YK74</accession>
<keyword evidence="1 4" id="KW-0479">Metal-binding</keyword>
<dbReference type="InterPro" id="IPR003737">
    <property type="entry name" value="GlcNAc_PI_deacetylase-related"/>
</dbReference>
<evidence type="ECO:0000256" key="3">
    <source>
        <dbReference type="ARBA" id="ARBA00022833"/>
    </source>
</evidence>
<comment type="similarity">
    <text evidence="4">Belongs to the MshB deacetylase family.</text>
</comment>
<comment type="catalytic activity">
    <reaction evidence="4">
        <text>1D-myo-inositol 2-acetamido-2-deoxy-alpha-D-glucopyranoside + H2O = 1D-myo-inositol 2-amino-2-deoxy-alpha-D-glucopyranoside + acetate</text>
        <dbReference type="Rhea" id="RHEA:26180"/>
        <dbReference type="ChEBI" id="CHEBI:15377"/>
        <dbReference type="ChEBI" id="CHEBI:30089"/>
        <dbReference type="ChEBI" id="CHEBI:52442"/>
        <dbReference type="ChEBI" id="CHEBI:58886"/>
        <dbReference type="EC" id="3.5.1.103"/>
    </reaction>
</comment>
<dbReference type="InterPro" id="IPR024078">
    <property type="entry name" value="LmbE-like_dom_sf"/>
</dbReference>
<evidence type="ECO:0000313" key="5">
    <source>
        <dbReference type="EMBL" id="QHB99654.1"/>
    </source>
</evidence>
<dbReference type="Gene3D" id="3.40.50.10320">
    <property type="entry name" value="LmbE-like"/>
    <property type="match status" value="1"/>
</dbReference>
<organism evidence="5 6">
    <name type="scientific">Epidermidibacterium keratini</name>
    <dbReference type="NCBI Taxonomy" id="1891644"/>
    <lineage>
        <taxon>Bacteria</taxon>
        <taxon>Bacillati</taxon>
        <taxon>Actinomycetota</taxon>
        <taxon>Actinomycetes</taxon>
        <taxon>Sporichthyales</taxon>
        <taxon>Sporichthyaceae</taxon>
        <taxon>Epidermidibacterium</taxon>
    </lineage>
</organism>
<dbReference type="InterPro" id="IPR017810">
    <property type="entry name" value="Mycothiol_biosynthesis_MshB"/>
</dbReference>
<evidence type="ECO:0000256" key="1">
    <source>
        <dbReference type="ARBA" id="ARBA00022723"/>
    </source>
</evidence>
<dbReference type="NCBIfam" id="TIGR03445">
    <property type="entry name" value="mycothiol_MshB"/>
    <property type="match status" value="1"/>
</dbReference>
<dbReference type="OrthoDB" id="158614at2"/>
<dbReference type="AlphaFoldDB" id="A0A7L4YK74"/>
<proteinExistence type="inferred from homology"/>
<feature type="binding site" evidence="4">
    <location>
        <position position="153"/>
    </location>
    <ligand>
        <name>Zn(2+)</name>
        <dbReference type="ChEBI" id="CHEBI:29105"/>
    </ligand>
</feature>
<dbReference type="EC" id="3.5.1.103" evidence="4"/>
<comment type="cofactor">
    <cofactor evidence="4">
        <name>Zn(2+)</name>
        <dbReference type="ChEBI" id="CHEBI:29105"/>
    </cofactor>
    <text evidence="4">Binds 1 zinc ion per subunit.</text>
</comment>
<keyword evidence="3 4" id="KW-0862">Zinc</keyword>
<evidence type="ECO:0000313" key="6">
    <source>
        <dbReference type="Proteomes" id="UP000463857"/>
    </source>
</evidence>
<dbReference type="KEGG" id="eke:EK0264_04710"/>
<sequence length="302" mass="33233">MTSQSPAAERRLIAVHAHPDDESSSNGSTFPKYADEGTHITLVTCTLGEEGEIVVPELAQLGADQADQLGGYRMWELAEACRELDVAEQHFLGGPGRYRDSGMMGEPSNDHPRAFWQADLDEAAAYLVPIIRANRPQVLLTYNENGGYGHPDHIQAHRVAMRAVELAADADYQPAVGDPWEVAKVYYMAFPRSMIARGIEMLKEMGQPDLFGITDAKDATFATDDELVTTEIDGSAYAEQAKRALAAHRTQIDPNHPMFTFMDNIGPEARHDFYQLARGDRGPVDPESGKETDLFAGIDLRA</sequence>
<dbReference type="InParanoid" id="A0A7L4YK74"/>
<feature type="binding site" evidence="4">
    <location>
        <position position="21"/>
    </location>
    <ligand>
        <name>Zn(2+)</name>
        <dbReference type="ChEBI" id="CHEBI:29105"/>
    </ligand>
</feature>
<feature type="binding site" evidence="4">
    <location>
        <position position="18"/>
    </location>
    <ligand>
        <name>Zn(2+)</name>
        <dbReference type="ChEBI" id="CHEBI:29105"/>
    </ligand>
</feature>
<dbReference type="PANTHER" id="PTHR12993:SF26">
    <property type="entry name" value="1D-MYO-INOSITOL 2-ACETAMIDO-2-DEOXY-ALPHA-D-GLUCOPYRANOSIDE DEACETYLASE"/>
    <property type="match status" value="1"/>
</dbReference>